<proteinExistence type="predicted"/>
<sequence length="63" mass="6992">MNEIIKKVRVNESFLRKTDTSCGSTTADTVKTRVSGISSRSNASNKNSIYSKILDYHYTTSVS</sequence>
<gene>
    <name evidence="1" type="ORF">BCR32DRAFT_325928</name>
</gene>
<organism evidence="1 2">
    <name type="scientific">Anaeromyces robustus</name>
    <dbReference type="NCBI Taxonomy" id="1754192"/>
    <lineage>
        <taxon>Eukaryota</taxon>
        <taxon>Fungi</taxon>
        <taxon>Fungi incertae sedis</taxon>
        <taxon>Chytridiomycota</taxon>
        <taxon>Chytridiomycota incertae sedis</taxon>
        <taxon>Neocallimastigomycetes</taxon>
        <taxon>Neocallimastigales</taxon>
        <taxon>Neocallimastigaceae</taxon>
        <taxon>Anaeromyces</taxon>
    </lineage>
</organism>
<comment type="caution">
    <text evidence="1">The sequence shown here is derived from an EMBL/GenBank/DDBJ whole genome shotgun (WGS) entry which is preliminary data.</text>
</comment>
<protein>
    <submittedName>
        <fullName evidence="1">Uncharacterized protein</fullName>
    </submittedName>
</protein>
<evidence type="ECO:0000313" key="2">
    <source>
        <dbReference type="Proteomes" id="UP000193944"/>
    </source>
</evidence>
<accession>A0A1Y1XFA7</accession>
<evidence type="ECO:0000313" key="1">
    <source>
        <dbReference type="EMBL" id="ORX84438.1"/>
    </source>
</evidence>
<reference evidence="1 2" key="2">
    <citation type="submission" date="2016-08" db="EMBL/GenBank/DDBJ databases">
        <title>Pervasive Adenine N6-methylation of Active Genes in Fungi.</title>
        <authorList>
            <consortium name="DOE Joint Genome Institute"/>
            <person name="Mondo S.J."/>
            <person name="Dannebaum R.O."/>
            <person name="Kuo R.C."/>
            <person name="Labutti K."/>
            <person name="Haridas S."/>
            <person name="Kuo A."/>
            <person name="Salamov A."/>
            <person name="Ahrendt S.R."/>
            <person name="Lipzen A."/>
            <person name="Sullivan W."/>
            <person name="Andreopoulos W.B."/>
            <person name="Clum A."/>
            <person name="Lindquist E."/>
            <person name="Daum C."/>
            <person name="Ramamoorthy G.K."/>
            <person name="Gryganskyi A."/>
            <person name="Culley D."/>
            <person name="Magnuson J.K."/>
            <person name="James T.Y."/>
            <person name="O'Malley M.A."/>
            <person name="Stajich J.E."/>
            <person name="Spatafora J.W."/>
            <person name="Visel A."/>
            <person name="Grigoriev I.V."/>
        </authorList>
    </citation>
    <scope>NUCLEOTIDE SEQUENCE [LARGE SCALE GENOMIC DNA]</scope>
    <source>
        <strain evidence="1 2">S4</strain>
    </source>
</reference>
<dbReference type="AlphaFoldDB" id="A0A1Y1XFA7"/>
<keyword evidence="2" id="KW-1185">Reference proteome</keyword>
<dbReference type="EMBL" id="MCFG01000052">
    <property type="protein sequence ID" value="ORX84438.1"/>
    <property type="molecule type" value="Genomic_DNA"/>
</dbReference>
<name>A0A1Y1XFA7_9FUNG</name>
<reference evidence="1 2" key="1">
    <citation type="submission" date="2016-08" db="EMBL/GenBank/DDBJ databases">
        <title>A Parts List for Fungal Cellulosomes Revealed by Comparative Genomics.</title>
        <authorList>
            <consortium name="DOE Joint Genome Institute"/>
            <person name="Haitjema C.H."/>
            <person name="Gilmore S.P."/>
            <person name="Henske J.K."/>
            <person name="Solomon K.V."/>
            <person name="De Groot R."/>
            <person name="Kuo A."/>
            <person name="Mondo S.J."/>
            <person name="Salamov A.A."/>
            <person name="Labutti K."/>
            <person name="Zhao Z."/>
            <person name="Chiniquy J."/>
            <person name="Barry K."/>
            <person name="Brewer H.M."/>
            <person name="Purvine S.O."/>
            <person name="Wright A.T."/>
            <person name="Boxma B."/>
            <person name="Van Alen T."/>
            <person name="Hackstein J.H."/>
            <person name="Baker S.E."/>
            <person name="Grigoriev I.V."/>
            <person name="O'Malley M.A."/>
        </authorList>
    </citation>
    <scope>NUCLEOTIDE SEQUENCE [LARGE SCALE GENOMIC DNA]</scope>
    <source>
        <strain evidence="1 2">S4</strain>
    </source>
</reference>
<dbReference type="Proteomes" id="UP000193944">
    <property type="component" value="Unassembled WGS sequence"/>
</dbReference>